<dbReference type="Pfam" id="PF00535">
    <property type="entry name" value="Glycos_transf_2"/>
    <property type="match status" value="1"/>
</dbReference>
<dbReference type="InterPro" id="IPR050834">
    <property type="entry name" value="Glycosyltransf_2"/>
</dbReference>
<accession>A0A8S9T4J6</accession>
<proteinExistence type="predicted"/>
<name>A0A8S9T4J6_9CYAN</name>
<dbReference type="EMBL" id="JHEG04000001">
    <property type="protein sequence ID" value="KAF3887305.1"/>
    <property type="molecule type" value="Genomic_DNA"/>
</dbReference>
<dbReference type="RefSeq" id="WP_167844710.1">
    <property type="nucleotide sequence ID" value="NZ_JHEG04000001.1"/>
</dbReference>
<organism evidence="2 3">
    <name type="scientific">Tolypothrix bouteillei VB521301</name>
    <dbReference type="NCBI Taxonomy" id="1479485"/>
    <lineage>
        <taxon>Bacteria</taxon>
        <taxon>Bacillati</taxon>
        <taxon>Cyanobacteriota</taxon>
        <taxon>Cyanophyceae</taxon>
        <taxon>Nostocales</taxon>
        <taxon>Tolypothrichaceae</taxon>
        <taxon>Tolypothrix</taxon>
    </lineage>
</organism>
<dbReference type="Gene3D" id="3.90.550.10">
    <property type="entry name" value="Spore Coat Polysaccharide Biosynthesis Protein SpsA, Chain A"/>
    <property type="match status" value="1"/>
</dbReference>
<dbReference type="SUPFAM" id="SSF53448">
    <property type="entry name" value="Nucleotide-diphospho-sugar transferases"/>
    <property type="match status" value="1"/>
</dbReference>
<dbReference type="Proteomes" id="UP000029738">
    <property type="component" value="Unassembled WGS sequence"/>
</dbReference>
<protein>
    <submittedName>
        <fullName evidence="2">Glycosyltransferase</fullName>
    </submittedName>
</protein>
<feature type="domain" description="Glycosyltransferase 2-like" evidence="1">
    <location>
        <begin position="31"/>
        <end position="197"/>
    </location>
</feature>
<sequence length="345" mass="39189">MALVQQISQNLGSYSFEIEPVPQGIDRPKWSVMIPTYNRTEYLEQTLQSILQQAPSPEEMQIEVIDNCSTSGEPEKVVERVGKNRISFFRQPYNVGLVGNFNTCIRRSRGHLVHILHDDDLVLPGFYNRLEKAFEQCPEIGAAFCHYAHVDENNRYRYLPPYQKSTPGIISNWVERIAVEQQLQPPAIAVRRNVYEKLGGYNSQLPHCNDWEMWKRISAYFSVWYEPETLAYYREHSGADSRASFQSGQNLIELRKAIEISKSYLPNEVADNLSKKATEKAALWGLLIARRALSRGDILTAKSQIREALICSLSLKVISTLLSLPIMAVAGAFKKQFFSGTLPGA</sequence>
<keyword evidence="3" id="KW-1185">Reference proteome</keyword>
<dbReference type="InterPro" id="IPR001173">
    <property type="entry name" value="Glyco_trans_2-like"/>
</dbReference>
<evidence type="ECO:0000313" key="3">
    <source>
        <dbReference type="Proteomes" id="UP000029738"/>
    </source>
</evidence>
<evidence type="ECO:0000259" key="1">
    <source>
        <dbReference type="Pfam" id="PF00535"/>
    </source>
</evidence>
<dbReference type="PANTHER" id="PTHR43685:SF2">
    <property type="entry name" value="GLYCOSYLTRANSFERASE 2-LIKE DOMAIN-CONTAINING PROTEIN"/>
    <property type="match status" value="1"/>
</dbReference>
<dbReference type="PANTHER" id="PTHR43685">
    <property type="entry name" value="GLYCOSYLTRANSFERASE"/>
    <property type="match status" value="1"/>
</dbReference>
<reference evidence="2" key="2">
    <citation type="submission" date="2019-11" db="EMBL/GenBank/DDBJ databases">
        <title>Improved Assembly of Tolypothrix boutellei genome.</title>
        <authorList>
            <person name="Sarangi A.N."/>
            <person name="Mukherjee M."/>
            <person name="Ghosh S."/>
            <person name="Singh D."/>
            <person name="Das A."/>
            <person name="Kant S."/>
            <person name="Prusty A."/>
            <person name="Tripathy S."/>
        </authorList>
    </citation>
    <scope>NUCLEOTIDE SEQUENCE</scope>
    <source>
        <strain evidence="2">VB521301</strain>
    </source>
</reference>
<gene>
    <name evidence="2" type="ORF">DA73_0400018775</name>
</gene>
<dbReference type="AlphaFoldDB" id="A0A8S9T4J6"/>
<dbReference type="InterPro" id="IPR029044">
    <property type="entry name" value="Nucleotide-diphossugar_trans"/>
</dbReference>
<evidence type="ECO:0000313" key="2">
    <source>
        <dbReference type="EMBL" id="KAF3887305.1"/>
    </source>
</evidence>
<comment type="caution">
    <text evidence="2">The sequence shown here is derived from an EMBL/GenBank/DDBJ whole genome shotgun (WGS) entry which is preliminary data.</text>
</comment>
<reference evidence="2" key="1">
    <citation type="journal article" date="2015" name="Genome Announc.">
        <title>Draft Genome Sequence of Tolypothrix boutellei Strain VB521301.</title>
        <authorList>
            <person name="Chandrababunaidu M.M."/>
            <person name="Singh D."/>
            <person name="Sen D."/>
            <person name="Bhan S."/>
            <person name="Das S."/>
            <person name="Gupta A."/>
            <person name="Adhikary S.P."/>
            <person name="Tripathy S."/>
        </authorList>
    </citation>
    <scope>NUCLEOTIDE SEQUENCE</scope>
    <source>
        <strain evidence="2">VB521301</strain>
    </source>
</reference>